<comment type="caution">
    <text evidence="3">The sequence shown here is derived from an EMBL/GenBank/DDBJ whole genome shotgun (WGS) entry which is preliminary data.</text>
</comment>
<dbReference type="Proteomes" id="UP000574390">
    <property type="component" value="Unassembled WGS sequence"/>
</dbReference>
<protein>
    <submittedName>
        <fullName evidence="3">Anaphase-promoting complex subunit 23</fullName>
    </submittedName>
</protein>
<dbReference type="EMBL" id="JABANM010006516">
    <property type="protein sequence ID" value="KAF4745808.1"/>
    <property type="molecule type" value="Genomic_DNA"/>
</dbReference>
<dbReference type="InterPro" id="IPR036361">
    <property type="entry name" value="SAP_dom_sf"/>
</dbReference>
<sequence>MDNGVRPPTTREALTRLKVVDLKERMKAIGLSSSGLRKHELIDRLLQHYEESTSGSASSGSSYPARREEGAAVEAAVGGDWDEEEMREAMRKSLVEQRHQPSLGGDVCSLSSTIDVVELQDSSQGSPVSCQVEVSPDVEEPAPKKAKTEVKICPIFIQALGVRQLQHSAGSSGMGDEDSSQCPLCEDKGIYVVHGTGQEQTCRMCKKEGTLEESRPSSEMLPNIKLEEGVAPPERSPVRLDLKDFSRDHLGELACLVRDKG</sequence>
<evidence type="ECO:0000259" key="2">
    <source>
        <dbReference type="SMART" id="SM00513"/>
    </source>
</evidence>
<evidence type="ECO:0000256" key="1">
    <source>
        <dbReference type="SAM" id="MobiDB-lite"/>
    </source>
</evidence>
<evidence type="ECO:0000313" key="4">
    <source>
        <dbReference type="Proteomes" id="UP000574390"/>
    </source>
</evidence>
<evidence type="ECO:0000313" key="3">
    <source>
        <dbReference type="EMBL" id="KAF4745808.1"/>
    </source>
</evidence>
<feature type="region of interest" description="Disordered" evidence="1">
    <location>
        <begin position="50"/>
        <end position="71"/>
    </location>
</feature>
<feature type="compositionally biased region" description="Low complexity" evidence="1">
    <location>
        <begin position="52"/>
        <end position="62"/>
    </location>
</feature>
<dbReference type="SUPFAM" id="SSF68906">
    <property type="entry name" value="SAP domain"/>
    <property type="match status" value="1"/>
</dbReference>
<dbReference type="InterPro" id="IPR003034">
    <property type="entry name" value="SAP_dom"/>
</dbReference>
<accession>A0A7J6TKP2</accession>
<gene>
    <name evidence="3" type="primary">CDC23_2</name>
    <name evidence="3" type="ORF">FOZ62_004737</name>
</gene>
<dbReference type="Gene3D" id="1.10.720.30">
    <property type="entry name" value="SAP domain"/>
    <property type="match status" value="1"/>
</dbReference>
<name>A0A7J6TKP2_PEROL</name>
<dbReference type="AlphaFoldDB" id="A0A7J6TKP2"/>
<dbReference type="Pfam" id="PF02037">
    <property type="entry name" value="SAP"/>
    <property type="match status" value="1"/>
</dbReference>
<organism evidence="3 4">
    <name type="scientific">Perkinsus olseni</name>
    <name type="common">Perkinsus atlanticus</name>
    <dbReference type="NCBI Taxonomy" id="32597"/>
    <lineage>
        <taxon>Eukaryota</taxon>
        <taxon>Sar</taxon>
        <taxon>Alveolata</taxon>
        <taxon>Perkinsozoa</taxon>
        <taxon>Perkinsea</taxon>
        <taxon>Perkinsida</taxon>
        <taxon>Perkinsidae</taxon>
        <taxon>Perkinsus</taxon>
    </lineage>
</organism>
<reference evidence="3 4" key="1">
    <citation type="submission" date="2020-04" db="EMBL/GenBank/DDBJ databases">
        <title>Perkinsus olseni comparative genomics.</title>
        <authorList>
            <person name="Bogema D.R."/>
        </authorList>
    </citation>
    <scope>NUCLEOTIDE SEQUENCE [LARGE SCALE GENOMIC DNA]</scope>
    <source>
        <strain evidence="3">ATCC PRA-205</strain>
    </source>
</reference>
<feature type="region of interest" description="Disordered" evidence="1">
    <location>
        <begin position="210"/>
        <end position="235"/>
    </location>
</feature>
<feature type="domain" description="SAP" evidence="2">
    <location>
        <begin position="14"/>
        <end position="49"/>
    </location>
</feature>
<dbReference type="SMART" id="SM00513">
    <property type="entry name" value="SAP"/>
    <property type="match status" value="1"/>
</dbReference>
<proteinExistence type="predicted"/>